<evidence type="ECO:0000313" key="6">
    <source>
        <dbReference type="Proteomes" id="UP000195877"/>
    </source>
</evidence>
<geneLocation type="plasmid" evidence="7">
    <name>ppd5205-30</name>
</geneLocation>
<dbReference type="OrthoDB" id="5357875at2"/>
<protein>
    <submittedName>
        <fullName evidence="5">Putative conjugal transfer protein</fullName>
    </submittedName>
    <submittedName>
        <fullName evidence="4">Type IV secretion system protein virB9</fullName>
    </submittedName>
</protein>
<evidence type="ECO:0000256" key="1">
    <source>
        <dbReference type="ARBA" id="ARBA00006135"/>
    </source>
</evidence>
<reference evidence="4 6" key="2">
    <citation type="submission" date="2017-05" db="EMBL/GenBank/DDBJ databases">
        <authorList>
            <person name="Blom J."/>
        </authorList>
    </citation>
    <scope>NUCLEOTIDE SEQUENCE [LARGE SCALE GENOMIC DNA]</scope>
    <source>
        <strain evidence="4">PD885</strain>
        <plasmid evidence="4">pPD885-29</plasmid>
        <plasmid evidence="6">ppd885-29</plasmid>
    </source>
</reference>
<feature type="signal peptide" evidence="3">
    <location>
        <begin position="1"/>
        <end position="21"/>
    </location>
</feature>
<dbReference type="RefSeq" id="WP_082244228.1">
    <property type="nucleotide sequence ID" value="NZ_CP016831.1"/>
</dbReference>
<dbReference type="InterPro" id="IPR010258">
    <property type="entry name" value="Conjugal_tfr_TrbG/VirB9/CagX"/>
</dbReference>
<proteinExistence type="inferred from homology"/>
<dbReference type="AlphaFoldDB" id="A0A1Y6HR99"/>
<evidence type="ECO:0000313" key="4">
    <source>
        <dbReference type="EMBL" id="SMR01267.1"/>
    </source>
</evidence>
<evidence type="ECO:0000256" key="2">
    <source>
        <dbReference type="ARBA" id="ARBA00022729"/>
    </source>
</evidence>
<dbReference type="InterPro" id="IPR033645">
    <property type="entry name" value="VirB9/CagX/TrbG_C"/>
</dbReference>
<dbReference type="eggNOG" id="COG3504">
    <property type="taxonomic scope" value="Bacteria"/>
</dbReference>
<dbReference type="Proteomes" id="UP000195877">
    <property type="component" value="Plasmid pPD885-29"/>
</dbReference>
<feature type="chain" id="PRO_5012441564" evidence="3">
    <location>
        <begin position="22"/>
        <end position="269"/>
    </location>
</feature>
<gene>
    <name evidence="5" type="primary">virB9_2</name>
    <name evidence="4" type="synonym">virB9</name>
    <name evidence="5" type="ORF">PD5205_04027</name>
    <name evidence="4" type="ORF">PD885_04025</name>
</gene>
<dbReference type="GeneID" id="61896256"/>
<sequence>MKLRTLVCCLALVAAPLPALAVQPTQPSPADPRIRFIDYDPYNIPVVYARIGGDLMLVLQNGEVVKDMTGGDTDAWGVGVSTAGNSVFMKPKVTSPNMNLHVVTNKRIYSIDLKLAGKGQVAFQTIYYRYPDEDRTKRDAANQRALARDLLSYGCAATKKNRNYTMQGSDALAPLEAWDDGNFTYFRFPANRDVPSIYYVTEDGKEHLVNKDMDSNYVLTVQKIAKKFIFRTGDVVTCIFNESYNPNAVGSPTNTTSPNVERVIRGGQQ</sequence>
<keyword evidence="2 3" id="KW-0732">Signal</keyword>
<keyword evidence="4" id="KW-0614">Plasmid</keyword>
<dbReference type="Gene3D" id="2.60.40.2500">
    <property type="match status" value="1"/>
</dbReference>
<dbReference type="Pfam" id="PF03524">
    <property type="entry name" value="CagX"/>
    <property type="match status" value="1"/>
</dbReference>
<dbReference type="EMBL" id="LT853886">
    <property type="protein sequence ID" value="SMR06029.1"/>
    <property type="molecule type" value="Genomic_DNA"/>
</dbReference>
<keyword evidence="6" id="KW-1185">Reference proteome</keyword>
<dbReference type="EMBL" id="LT853883">
    <property type="protein sequence ID" value="SMR01267.1"/>
    <property type="molecule type" value="Genomic_DNA"/>
</dbReference>
<evidence type="ECO:0000313" key="5">
    <source>
        <dbReference type="EMBL" id="SMR06029.1"/>
    </source>
</evidence>
<name>A0A1Y6HR99_9XANT</name>
<dbReference type="InterPro" id="IPR038161">
    <property type="entry name" value="VirB9/CagX/TrbG_C_sf"/>
</dbReference>
<geneLocation type="plasmid" evidence="4">
    <name>pPD885-29</name>
</geneLocation>
<dbReference type="Proteomes" id="UP000195953">
    <property type="component" value="Plasmid pPD5205-30"/>
</dbReference>
<evidence type="ECO:0000313" key="7">
    <source>
        <dbReference type="Proteomes" id="UP000195953"/>
    </source>
</evidence>
<dbReference type="CDD" id="cd06911">
    <property type="entry name" value="VirB9_CagX_TrbG"/>
    <property type="match status" value="1"/>
</dbReference>
<comment type="similarity">
    <text evidence="1">Belongs to the TrbG/VirB9 family.</text>
</comment>
<accession>A0A1Y6HR99</accession>
<evidence type="ECO:0000256" key="3">
    <source>
        <dbReference type="SAM" id="SignalP"/>
    </source>
</evidence>
<geneLocation type="plasmid" evidence="6">
    <name>ppd885-29</name>
</geneLocation>
<organism evidence="5 7">
    <name type="scientific">Xanthomonas fragariae</name>
    <dbReference type="NCBI Taxonomy" id="48664"/>
    <lineage>
        <taxon>Bacteria</taxon>
        <taxon>Pseudomonadati</taxon>
        <taxon>Pseudomonadota</taxon>
        <taxon>Gammaproteobacteria</taxon>
        <taxon>Lysobacterales</taxon>
        <taxon>Lysobacteraceae</taxon>
        <taxon>Xanthomonas</taxon>
    </lineage>
</organism>
<reference evidence="5 7" key="1">
    <citation type="submission" date="2017-05" db="EMBL/GenBank/DDBJ databases">
        <authorList>
            <person name="Song R."/>
            <person name="Chenine A.L."/>
            <person name="Ruprecht R.M."/>
        </authorList>
    </citation>
    <scope>NUCLEOTIDE SEQUENCE [LARGE SCALE GENOMIC DNA]</scope>
    <source>
        <strain evidence="5">PD5205</strain>
        <plasmid evidence="7">ppd5205-30</plasmid>
    </source>
</reference>